<dbReference type="OrthoDB" id="5843068at2759"/>
<accession>A0A8S1HDZ1</accession>
<feature type="compositionally biased region" description="Polar residues" evidence="1">
    <location>
        <begin position="89"/>
        <end position="104"/>
    </location>
</feature>
<gene>
    <name evidence="2" type="ORF">CAUJ_LOCUS9873</name>
</gene>
<dbReference type="Proteomes" id="UP000835052">
    <property type="component" value="Unassembled WGS sequence"/>
</dbReference>
<evidence type="ECO:0000313" key="3">
    <source>
        <dbReference type="Proteomes" id="UP000835052"/>
    </source>
</evidence>
<feature type="region of interest" description="Disordered" evidence="1">
    <location>
        <begin position="50"/>
        <end position="114"/>
    </location>
</feature>
<protein>
    <recommendedName>
        <fullName evidence="4">FLYWCH-type domain-containing protein</fullName>
    </recommendedName>
</protein>
<proteinExistence type="predicted"/>
<name>A0A8S1HDZ1_9PELO</name>
<reference evidence="2" key="1">
    <citation type="submission" date="2020-10" db="EMBL/GenBank/DDBJ databases">
        <authorList>
            <person name="Kikuchi T."/>
        </authorList>
    </citation>
    <scope>NUCLEOTIDE SEQUENCE</scope>
    <source>
        <strain evidence="2">NKZ352</strain>
    </source>
</reference>
<dbReference type="AlphaFoldDB" id="A0A8S1HDZ1"/>
<evidence type="ECO:0000256" key="1">
    <source>
        <dbReference type="SAM" id="MobiDB-lite"/>
    </source>
</evidence>
<comment type="caution">
    <text evidence="2">The sequence shown here is derived from an EMBL/GenBank/DDBJ whole genome shotgun (WGS) entry which is preliminary data.</text>
</comment>
<feature type="compositionally biased region" description="Pro residues" evidence="1">
    <location>
        <begin position="57"/>
        <end position="66"/>
    </location>
</feature>
<dbReference type="EMBL" id="CAJGYM010000040">
    <property type="protein sequence ID" value="CAD6193954.1"/>
    <property type="molecule type" value="Genomic_DNA"/>
</dbReference>
<sequence length="348" mass="39284">MSTVTNEPNHLEALSQFIMPNLHSPSKMPQLDEALQQLMQGLPIYNQMIQETAGGPPTLPPPPPPQYSQFVSEQGSEEKQSTSDEGESSRQGTPGSDHNESTTAPGKDNNRNMRQDGWFECFNTTKRDEFEALIYSLYVIEKDDRKLDGHVYYECINRLQNKCRYKVRVKQQDEFFIVEEKGGHNHALEPVGQAGSHAGLPKTLREIVDRSFHEDWSNAQRQAKIDEEVKRMGLPPNPRLGRQVDNRVAYLRRVKNLNETKKIQDQVNPTMGDALPQMMQMMLEQGMVPVVQQQAGEPLDESAQEMIQRIMASFSAPGASPAKDNTGVVMMPSDPMSNNFLPCMPQNE</sequence>
<organism evidence="2 3">
    <name type="scientific">Caenorhabditis auriculariae</name>
    <dbReference type="NCBI Taxonomy" id="2777116"/>
    <lineage>
        <taxon>Eukaryota</taxon>
        <taxon>Metazoa</taxon>
        <taxon>Ecdysozoa</taxon>
        <taxon>Nematoda</taxon>
        <taxon>Chromadorea</taxon>
        <taxon>Rhabditida</taxon>
        <taxon>Rhabditina</taxon>
        <taxon>Rhabditomorpha</taxon>
        <taxon>Rhabditoidea</taxon>
        <taxon>Rhabditidae</taxon>
        <taxon>Peloderinae</taxon>
        <taxon>Caenorhabditis</taxon>
    </lineage>
</organism>
<keyword evidence="3" id="KW-1185">Reference proteome</keyword>
<evidence type="ECO:0008006" key="4">
    <source>
        <dbReference type="Google" id="ProtNLM"/>
    </source>
</evidence>
<evidence type="ECO:0000313" key="2">
    <source>
        <dbReference type="EMBL" id="CAD6193954.1"/>
    </source>
</evidence>